<dbReference type="AlphaFoldDB" id="S9TPU5"/>
<evidence type="ECO:0000313" key="3">
    <source>
        <dbReference type="Proteomes" id="UP000015354"/>
    </source>
</evidence>
<dbReference type="Proteomes" id="UP000015354">
    <property type="component" value="Unassembled WGS sequence"/>
</dbReference>
<organism evidence="2 3">
    <name type="scientific">Strigomonas culicis</name>
    <dbReference type="NCBI Taxonomy" id="28005"/>
    <lineage>
        <taxon>Eukaryota</taxon>
        <taxon>Discoba</taxon>
        <taxon>Euglenozoa</taxon>
        <taxon>Kinetoplastea</taxon>
        <taxon>Metakinetoplastina</taxon>
        <taxon>Trypanosomatida</taxon>
        <taxon>Trypanosomatidae</taxon>
        <taxon>Strigomonadinae</taxon>
        <taxon>Strigomonas</taxon>
    </lineage>
</organism>
<feature type="region of interest" description="Disordered" evidence="1">
    <location>
        <begin position="23"/>
        <end position="245"/>
    </location>
</feature>
<proteinExistence type="predicted"/>
<gene>
    <name evidence="2" type="ORF">STCU_09938</name>
</gene>
<reference evidence="2 3" key="1">
    <citation type="journal article" date="2013" name="PLoS ONE">
        <title>Predicting the Proteins of Angomonas deanei, Strigomonas culicis and Their Respective Endosymbionts Reveals New Aspects of the Trypanosomatidae Family.</title>
        <authorList>
            <person name="Motta M.C."/>
            <person name="Martins A.C."/>
            <person name="de Souza S.S."/>
            <person name="Catta-Preta C.M."/>
            <person name="Silva R."/>
            <person name="Klein C.C."/>
            <person name="de Almeida L.G."/>
            <person name="de Lima Cunha O."/>
            <person name="Ciapina L.P."/>
            <person name="Brocchi M."/>
            <person name="Colabardini A.C."/>
            <person name="de Araujo Lima B."/>
            <person name="Machado C.R."/>
            <person name="de Almeida Soares C.M."/>
            <person name="Probst C.M."/>
            <person name="de Menezes C.B."/>
            <person name="Thompson C.E."/>
            <person name="Bartholomeu D.C."/>
            <person name="Gradia D.F."/>
            <person name="Pavoni D.P."/>
            <person name="Grisard E.C."/>
            <person name="Fantinatti-Garboggini F."/>
            <person name="Marchini F.K."/>
            <person name="Rodrigues-Luiz G.F."/>
            <person name="Wagner G."/>
            <person name="Goldman G.H."/>
            <person name="Fietto J.L."/>
            <person name="Elias M.C."/>
            <person name="Goldman M.H."/>
            <person name="Sagot M.F."/>
            <person name="Pereira M."/>
            <person name="Stoco P.H."/>
            <person name="de Mendonca-Neto R.P."/>
            <person name="Teixeira S.M."/>
            <person name="Maciel T.E."/>
            <person name="de Oliveira Mendes T.A."/>
            <person name="Urmenyi T.P."/>
            <person name="de Souza W."/>
            <person name="Schenkman S."/>
            <person name="de Vasconcelos A.T."/>
        </authorList>
    </citation>
    <scope>NUCLEOTIDE SEQUENCE [LARGE SCALE GENOMIC DNA]</scope>
</reference>
<accession>S9TPU5</accession>
<feature type="compositionally biased region" description="Low complexity" evidence="1">
    <location>
        <begin position="84"/>
        <end position="102"/>
    </location>
</feature>
<evidence type="ECO:0000256" key="1">
    <source>
        <dbReference type="SAM" id="MobiDB-lite"/>
    </source>
</evidence>
<evidence type="ECO:0000313" key="2">
    <source>
        <dbReference type="EMBL" id="EPY18493.1"/>
    </source>
</evidence>
<sequence length="245" mass="25200">MGSAPGKAMPATLESIDDYPMELLTHEERSTQDSGGITPTPAEATHGGGTCEAANPSRSVSACWWNPEEPPAAAPAPVADRRASASASLLPPLLPSASDGPQPLTPHAPPPTSARRGGDFANPLLARQRGEAPAESPSSDRPRRRPCAQRRSVRTQINTTKCTIGGGSHAVNPSDSDSTSTPTVTPGATLPEWLHLPHPPVAAPPSSHARTDAPAALPPCPTRCTTHTPQPSATAPSQRAAPAPL</sequence>
<feature type="compositionally biased region" description="Low complexity" evidence="1">
    <location>
        <begin position="173"/>
        <end position="186"/>
    </location>
</feature>
<protein>
    <submittedName>
        <fullName evidence="2">Extracellular serine-threonine rich protein</fullName>
    </submittedName>
</protein>
<comment type="caution">
    <text evidence="2">The sequence shown here is derived from an EMBL/GenBank/DDBJ whole genome shotgun (WGS) entry which is preliminary data.</text>
</comment>
<feature type="compositionally biased region" description="Basic residues" evidence="1">
    <location>
        <begin position="142"/>
        <end position="153"/>
    </location>
</feature>
<feature type="compositionally biased region" description="Pro residues" evidence="1">
    <location>
        <begin position="103"/>
        <end position="112"/>
    </location>
</feature>
<keyword evidence="3" id="KW-1185">Reference proteome</keyword>
<dbReference type="EMBL" id="ATMH01009908">
    <property type="protein sequence ID" value="EPY18493.1"/>
    <property type="molecule type" value="Genomic_DNA"/>
</dbReference>
<name>S9TPU5_9TRYP</name>
<feature type="compositionally biased region" description="Low complexity" evidence="1">
    <location>
        <begin position="222"/>
        <end position="231"/>
    </location>
</feature>